<evidence type="ECO:0000313" key="3">
    <source>
        <dbReference type="Proteomes" id="UP000197153"/>
    </source>
</evidence>
<protein>
    <recommendedName>
        <fullName evidence="4">Spore coat protein U domain-containing protein</fullName>
    </recommendedName>
</protein>
<name>A0A248JR92_9PROT</name>
<keyword evidence="3" id="KW-1185">Reference proteome</keyword>
<reference evidence="2 3" key="1">
    <citation type="submission" date="2017-06" db="EMBL/GenBank/DDBJ databases">
        <title>Complete genome sequence of Nitrospirillum amazonense strain CBAmC, an endophytic nitrogen-fixing and plant growth-promoting bacterium, isolated from sugarcane.</title>
        <authorList>
            <person name="Schwab S."/>
            <person name="dos Santos Teixeira K.R."/>
            <person name="Simoes Araujo J.L."/>
            <person name="Soares Vidal M."/>
            <person name="Borges de Freitas H.R."/>
            <person name="Rivello Crivelaro A.L."/>
            <person name="Bueno de Camargo Nunes A."/>
            <person name="dos Santos C.M."/>
            <person name="Palmeira da Silva Rosa D."/>
            <person name="da Silva Padilha D."/>
            <person name="da Silva E."/>
            <person name="Araujo Terra L."/>
            <person name="Soares Mendes V."/>
            <person name="Farinelli L."/>
            <person name="Magalhaes Cruz L."/>
            <person name="Baldani J.I."/>
        </authorList>
    </citation>
    <scope>NUCLEOTIDE SEQUENCE [LARGE SCALE GENOMIC DNA]</scope>
    <source>
        <strain evidence="2 3">CBAmC</strain>
    </source>
</reference>
<dbReference type="Proteomes" id="UP000197153">
    <property type="component" value="Chromosome 1"/>
</dbReference>
<organism evidence="2 3">
    <name type="scientific">Nitrospirillum viridazoti CBAmc</name>
    <dbReference type="NCBI Taxonomy" id="1441467"/>
    <lineage>
        <taxon>Bacteria</taxon>
        <taxon>Pseudomonadati</taxon>
        <taxon>Pseudomonadota</taxon>
        <taxon>Alphaproteobacteria</taxon>
        <taxon>Rhodospirillales</taxon>
        <taxon>Azospirillaceae</taxon>
        <taxon>Nitrospirillum</taxon>
        <taxon>Nitrospirillum viridazoti</taxon>
    </lineage>
</organism>
<sequence>MRAVSGFIRPAFLALVLALPAMKPAMALNIAVKGVVESNCFVSVSTDDTSLSTDGGSVTLGDLGEHCNESAGYTVVLSSNNGGALVDASGNKIPYTISYDQVNGSPLNEPQVINRLDPQTELRTGSILLSLPRQTVRRGGFFSDTLTITVRAR</sequence>
<keyword evidence="1" id="KW-0732">Signal</keyword>
<evidence type="ECO:0008006" key="4">
    <source>
        <dbReference type="Google" id="ProtNLM"/>
    </source>
</evidence>
<evidence type="ECO:0000256" key="1">
    <source>
        <dbReference type="SAM" id="SignalP"/>
    </source>
</evidence>
<feature type="chain" id="PRO_5012557902" description="Spore coat protein U domain-containing protein" evidence="1">
    <location>
        <begin position="28"/>
        <end position="153"/>
    </location>
</feature>
<evidence type="ECO:0000313" key="2">
    <source>
        <dbReference type="EMBL" id="ASG20598.1"/>
    </source>
</evidence>
<gene>
    <name evidence="2" type="ORF">Y958_07095</name>
</gene>
<dbReference type="KEGG" id="nao:Y958_07095"/>
<dbReference type="AlphaFoldDB" id="A0A248JR92"/>
<dbReference type="RefSeq" id="WP_088871446.1">
    <property type="nucleotide sequence ID" value="NZ_CP022110.1"/>
</dbReference>
<proteinExistence type="predicted"/>
<dbReference type="EMBL" id="CP022110">
    <property type="protein sequence ID" value="ASG20598.1"/>
    <property type="molecule type" value="Genomic_DNA"/>
</dbReference>
<accession>A0A248JR92</accession>
<feature type="signal peptide" evidence="1">
    <location>
        <begin position="1"/>
        <end position="27"/>
    </location>
</feature>